<gene>
    <name evidence="1" type="primary">hutG</name>
    <name evidence="1" type="ORF">theurythT_02370</name>
</gene>
<dbReference type="EMBL" id="BSSU01000001">
    <property type="protein sequence ID" value="GLX80785.1"/>
    <property type="molecule type" value="Genomic_DNA"/>
</dbReference>
<comment type="caution">
    <text evidence="1">The sequence shown here is derived from an EMBL/GenBank/DDBJ whole genome shotgun (WGS) entry which is preliminary data.</text>
</comment>
<dbReference type="NCBIfam" id="TIGR02017">
    <property type="entry name" value="hutG_amidohyd"/>
    <property type="match status" value="1"/>
</dbReference>
<accession>A0ABQ6H1Z3</accession>
<dbReference type="Pfam" id="PF05013">
    <property type="entry name" value="FGase"/>
    <property type="match status" value="1"/>
</dbReference>
<dbReference type="InterPro" id="IPR010247">
    <property type="entry name" value="HutG_amidohyd"/>
</dbReference>
<dbReference type="Proteomes" id="UP001157133">
    <property type="component" value="Unassembled WGS sequence"/>
</dbReference>
<keyword evidence="2" id="KW-1185">Reference proteome</keyword>
<sequence>MIEPSAIFDLSLGNQPVLISMPHNGQEIPDDIKATMTETGLAVPDTDWYLDRLYDFAAQLGASVIAPKYNRYVIDLNRNINGENLYPGANSTELCPTTAFDLSPLYFADMQPDEQEIARRIELYWQPYHQALQSEIARLKAEHGFVVLLEAHSILSHVPRFFEGQLPDFNFGSNQGESCSDELVNAIEAIHFAPFSQVTNGRFKGGYITRHFGQPQRNIEAIQLELSQATYLDESSLGYDKSKAEQVKPKLVALVETLLTYANSKAKQVK</sequence>
<dbReference type="Gene3D" id="3.40.630.40">
    <property type="entry name" value="Zn-dependent exopeptidases"/>
    <property type="match status" value="1"/>
</dbReference>
<organism evidence="1 2">
    <name type="scientific">Thalassotalea eurytherma</name>
    <dbReference type="NCBI Taxonomy" id="1144278"/>
    <lineage>
        <taxon>Bacteria</taxon>
        <taxon>Pseudomonadati</taxon>
        <taxon>Pseudomonadota</taxon>
        <taxon>Gammaproteobacteria</taxon>
        <taxon>Alteromonadales</taxon>
        <taxon>Colwelliaceae</taxon>
        <taxon>Thalassotalea</taxon>
    </lineage>
</organism>
<dbReference type="RefSeq" id="WP_284206099.1">
    <property type="nucleotide sequence ID" value="NZ_BSSU01000001.1"/>
</dbReference>
<reference evidence="1 2" key="1">
    <citation type="submission" date="2023-03" db="EMBL/GenBank/DDBJ databases">
        <title>Draft genome sequence of Thalassotalea eurytherma JCM 18482T.</title>
        <authorList>
            <person name="Sawabe T."/>
        </authorList>
    </citation>
    <scope>NUCLEOTIDE SEQUENCE [LARGE SCALE GENOMIC DNA]</scope>
    <source>
        <strain evidence="1 2">JCM 18482</strain>
    </source>
</reference>
<dbReference type="SUPFAM" id="SSF53187">
    <property type="entry name" value="Zn-dependent exopeptidases"/>
    <property type="match status" value="1"/>
</dbReference>
<evidence type="ECO:0000313" key="1">
    <source>
        <dbReference type="EMBL" id="GLX80785.1"/>
    </source>
</evidence>
<evidence type="ECO:0000313" key="2">
    <source>
        <dbReference type="Proteomes" id="UP001157133"/>
    </source>
</evidence>
<proteinExistence type="predicted"/>
<dbReference type="InterPro" id="IPR007709">
    <property type="entry name" value="N-FG_amidohydro"/>
</dbReference>
<name>A0ABQ6H1Z3_9GAMM</name>
<protein>
    <submittedName>
        <fullName evidence="1">N-formylglutamate deformylase</fullName>
    </submittedName>
</protein>